<feature type="compositionally biased region" description="Polar residues" evidence="1">
    <location>
        <begin position="85"/>
        <end position="94"/>
    </location>
</feature>
<gene>
    <name evidence="2" type="ORF">ACFPQB_14330</name>
</gene>
<dbReference type="EMBL" id="JBHSNS010000007">
    <property type="protein sequence ID" value="MFC5730100.1"/>
    <property type="molecule type" value="Genomic_DNA"/>
</dbReference>
<dbReference type="Pfam" id="PF19664">
    <property type="entry name" value="DUF6167"/>
    <property type="match status" value="1"/>
</dbReference>
<name>A0ABW0ZGH1_9ACTN</name>
<protein>
    <submittedName>
        <fullName evidence="2">DUF6167 family protein</fullName>
    </submittedName>
</protein>
<proteinExistence type="predicted"/>
<sequence length="94" mass="9948">MRGFWFTAGAAAGVYGVVKARRIVEAFTVDGMRDRVGAVFVGARMFREEVAQGKADAEVQLRERFRAAADGPPELAAGSPAPAIETTSTEEGTS</sequence>
<feature type="region of interest" description="Disordered" evidence="1">
    <location>
        <begin position="69"/>
        <end position="94"/>
    </location>
</feature>
<dbReference type="InterPro" id="IPR046165">
    <property type="entry name" value="DUF6167"/>
</dbReference>
<evidence type="ECO:0000313" key="3">
    <source>
        <dbReference type="Proteomes" id="UP001596072"/>
    </source>
</evidence>
<accession>A0ABW0ZGH1</accession>
<dbReference type="Proteomes" id="UP001596072">
    <property type="component" value="Unassembled WGS sequence"/>
</dbReference>
<dbReference type="RefSeq" id="WP_136431957.1">
    <property type="nucleotide sequence ID" value="NZ_JBHSNS010000007.1"/>
</dbReference>
<comment type="caution">
    <text evidence="2">The sequence shown here is derived from an EMBL/GenBank/DDBJ whole genome shotgun (WGS) entry which is preliminary data.</text>
</comment>
<evidence type="ECO:0000313" key="2">
    <source>
        <dbReference type="EMBL" id="MFC5730100.1"/>
    </source>
</evidence>
<reference evidence="3" key="1">
    <citation type="journal article" date="2019" name="Int. J. Syst. Evol. Microbiol.">
        <title>The Global Catalogue of Microorganisms (GCM) 10K type strain sequencing project: providing services to taxonomists for standard genome sequencing and annotation.</title>
        <authorList>
            <consortium name="The Broad Institute Genomics Platform"/>
            <consortium name="The Broad Institute Genome Sequencing Center for Infectious Disease"/>
            <person name="Wu L."/>
            <person name="Ma J."/>
        </authorList>
    </citation>
    <scope>NUCLEOTIDE SEQUENCE [LARGE SCALE GENOMIC DNA]</scope>
    <source>
        <strain evidence="3">YIM 94188</strain>
    </source>
</reference>
<evidence type="ECO:0000256" key="1">
    <source>
        <dbReference type="SAM" id="MobiDB-lite"/>
    </source>
</evidence>
<keyword evidence="3" id="KW-1185">Reference proteome</keyword>
<organism evidence="2 3">
    <name type="scientific">Nocardioides vastitatis</name>
    <dbReference type="NCBI Taxonomy" id="2568655"/>
    <lineage>
        <taxon>Bacteria</taxon>
        <taxon>Bacillati</taxon>
        <taxon>Actinomycetota</taxon>
        <taxon>Actinomycetes</taxon>
        <taxon>Propionibacteriales</taxon>
        <taxon>Nocardioidaceae</taxon>
        <taxon>Nocardioides</taxon>
    </lineage>
</organism>